<reference evidence="2 3" key="1">
    <citation type="submission" date="2018-03" db="EMBL/GenBank/DDBJ databases">
        <title>Chitinolytic properties of Streptosporangium nondiastaticum TBG75A20.</title>
        <authorList>
            <person name="Gayathri V."/>
            <person name="Shiburaj S."/>
        </authorList>
    </citation>
    <scope>NUCLEOTIDE SEQUENCE [LARGE SCALE GENOMIC DNA]</scope>
    <source>
        <strain evidence="2 3">TBG75A20</strain>
    </source>
</reference>
<dbReference type="OrthoDB" id="4519042at2"/>
<organism evidence="2 3">
    <name type="scientific">Streptosporangium nondiastaticum</name>
    <dbReference type="NCBI Taxonomy" id="35764"/>
    <lineage>
        <taxon>Bacteria</taxon>
        <taxon>Bacillati</taxon>
        <taxon>Actinomycetota</taxon>
        <taxon>Actinomycetes</taxon>
        <taxon>Streptosporangiales</taxon>
        <taxon>Streptosporangiaceae</taxon>
        <taxon>Streptosporangium</taxon>
    </lineage>
</organism>
<dbReference type="Proteomes" id="UP000242427">
    <property type="component" value="Unassembled WGS sequence"/>
</dbReference>
<proteinExistence type="predicted"/>
<protein>
    <submittedName>
        <fullName evidence="2">Uncharacterized protein</fullName>
    </submittedName>
</protein>
<comment type="caution">
    <text evidence="2">The sequence shown here is derived from an EMBL/GenBank/DDBJ whole genome shotgun (WGS) entry which is preliminary data.</text>
</comment>
<feature type="region of interest" description="Disordered" evidence="1">
    <location>
        <begin position="110"/>
        <end position="136"/>
    </location>
</feature>
<evidence type="ECO:0000313" key="3">
    <source>
        <dbReference type="Proteomes" id="UP000242427"/>
    </source>
</evidence>
<name>A0A9X7JV41_9ACTN</name>
<evidence type="ECO:0000313" key="2">
    <source>
        <dbReference type="EMBL" id="PSJ30392.1"/>
    </source>
</evidence>
<accession>A0A9X7JV41</accession>
<evidence type="ECO:0000256" key="1">
    <source>
        <dbReference type="SAM" id="MobiDB-lite"/>
    </source>
</evidence>
<dbReference type="RefSeq" id="WP_106674043.1">
    <property type="nucleotide sequence ID" value="NZ_PXWG01000002.1"/>
</dbReference>
<dbReference type="EMBL" id="PXWG01000002">
    <property type="protein sequence ID" value="PSJ30392.1"/>
    <property type="molecule type" value="Genomic_DNA"/>
</dbReference>
<gene>
    <name evidence="2" type="ORF">B7P34_02200</name>
</gene>
<keyword evidence="3" id="KW-1185">Reference proteome</keyword>
<sequence>MRRHLREWWQAILLTRIEPRRSVIVIRTRWDEDDLAGRIYVLDDRSGTLGAETWRAETFPLAIELRADAIGIGIGIESNFEGDMSRQIVQQTWQELQREGRTEGISLSQGVAGALRTARTAPSPLDEVHPEGGGQR</sequence>
<dbReference type="AlphaFoldDB" id="A0A9X7JV41"/>